<dbReference type="EMBL" id="QOPD01000003">
    <property type="protein sequence ID" value="RCL38368.1"/>
    <property type="molecule type" value="Genomic_DNA"/>
</dbReference>
<feature type="transmembrane region" description="Helical" evidence="6">
    <location>
        <begin position="383"/>
        <end position="404"/>
    </location>
</feature>
<feature type="transmembrane region" description="Helical" evidence="6">
    <location>
        <begin position="45"/>
        <end position="64"/>
    </location>
</feature>
<protein>
    <submittedName>
        <fullName evidence="8">MFS transporter</fullName>
    </submittedName>
</protein>
<dbReference type="AlphaFoldDB" id="A0A368BM23"/>
<feature type="transmembrane region" description="Helical" evidence="6">
    <location>
        <begin position="312"/>
        <end position="335"/>
    </location>
</feature>
<gene>
    <name evidence="8" type="ORF">DBW97_02365</name>
</gene>
<keyword evidence="3 6" id="KW-0812">Transmembrane</keyword>
<accession>A0A368BM23</accession>
<dbReference type="PROSITE" id="PS50850">
    <property type="entry name" value="MFS"/>
    <property type="match status" value="1"/>
</dbReference>
<dbReference type="Pfam" id="PF07690">
    <property type="entry name" value="MFS_1"/>
    <property type="match status" value="1"/>
</dbReference>
<feature type="transmembrane region" description="Helical" evidence="6">
    <location>
        <begin position="287"/>
        <end position="306"/>
    </location>
</feature>
<feature type="transmembrane region" description="Helical" evidence="6">
    <location>
        <begin position="204"/>
        <end position="227"/>
    </location>
</feature>
<feature type="transmembrane region" description="Helical" evidence="6">
    <location>
        <begin position="347"/>
        <end position="371"/>
    </location>
</feature>
<evidence type="ECO:0000256" key="1">
    <source>
        <dbReference type="ARBA" id="ARBA00004141"/>
    </source>
</evidence>
<proteinExistence type="predicted"/>
<comment type="subcellular location">
    <subcellularLocation>
        <location evidence="1">Membrane</location>
        <topology evidence="1">Multi-pass membrane protein</topology>
    </subcellularLocation>
</comment>
<dbReference type="Proteomes" id="UP000252147">
    <property type="component" value="Unassembled WGS sequence"/>
</dbReference>
<dbReference type="GO" id="GO:0022857">
    <property type="term" value="F:transmembrane transporter activity"/>
    <property type="evidence" value="ECO:0007669"/>
    <property type="project" value="InterPro"/>
</dbReference>
<dbReference type="InterPro" id="IPR011701">
    <property type="entry name" value="MFS"/>
</dbReference>
<evidence type="ECO:0000256" key="4">
    <source>
        <dbReference type="ARBA" id="ARBA00022989"/>
    </source>
</evidence>
<evidence type="ECO:0000256" key="5">
    <source>
        <dbReference type="ARBA" id="ARBA00023136"/>
    </source>
</evidence>
<keyword evidence="5 6" id="KW-0472">Membrane</keyword>
<dbReference type="PANTHER" id="PTHR23505:SF79">
    <property type="entry name" value="PROTEIN SPINSTER"/>
    <property type="match status" value="1"/>
</dbReference>
<comment type="caution">
    <text evidence="8">The sequence shown here is derived from an EMBL/GenBank/DDBJ whole genome shotgun (WGS) entry which is preliminary data.</text>
</comment>
<dbReference type="InterPro" id="IPR036259">
    <property type="entry name" value="MFS_trans_sf"/>
</dbReference>
<evidence type="ECO:0000313" key="8">
    <source>
        <dbReference type="EMBL" id="RCL38368.1"/>
    </source>
</evidence>
<feature type="transmembrane region" description="Helical" evidence="6">
    <location>
        <begin position="161"/>
        <end position="183"/>
    </location>
</feature>
<reference evidence="8 9" key="1">
    <citation type="journal article" date="2018" name="Microbiome">
        <title>Fine metagenomic profile of the Mediterranean stratified and mixed water columns revealed by assembly and recruitment.</title>
        <authorList>
            <person name="Haro-Moreno J.M."/>
            <person name="Lopez-Perez M."/>
            <person name="De La Torre J.R."/>
            <person name="Picazo A."/>
            <person name="Camacho A."/>
            <person name="Rodriguez-Valera F."/>
        </authorList>
    </citation>
    <scope>NUCLEOTIDE SEQUENCE [LARGE SCALE GENOMIC DNA]</scope>
    <source>
        <strain evidence="8">MED-G83</strain>
    </source>
</reference>
<evidence type="ECO:0000256" key="3">
    <source>
        <dbReference type="ARBA" id="ARBA00022692"/>
    </source>
</evidence>
<keyword evidence="4 6" id="KW-1133">Transmembrane helix</keyword>
<dbReference type="InterPro" id="IPR044770">
    <property type="entry name" value="MFS_spinster-like"/>
</dbReference>
<dbReference type="SUPFAM" id="SSF103473">
    <property type="entry name" value="MFS general substrate transporter"/>
    <property type="match status" value="1"/>
</dbReference>
<feature type="transmembrane region" description="Helical" evidence="6">
    <location>
        <begin position="100"/>
        <end position="123"/>
    </location>
</feature>
<evidence type="ECO:0000313" key="9">
    <source>
        <dbReference type="Proteomes" id="UP000252147"/>
    </source>
</evidence>
<sequence length="421" mass="46255">MFNLRNTSFLLFVTILNVINFVDRQFLASFANFIIPDLQLTNTEFGLLTGVVFIFFYTVAGLFVGTLADRYNRTKIIGVGVIIWSFFTAISGLAKNFITLAIPRLFIGIGESAMTPTTMSILADRYEIKKLGFAAGFYYMGVPLGVGVSLILAGYLGPVIGWRGCFYLIGSIGIVLGIAMLFVKDSPRQNQTNIREKKSFAQMISLLFKVLGSSKSLILTIAAGTFYHLNLGASVFDQVWAIQDKGLDRAAFAQASGWIFTIFGILGSVFGGTFSDWTLKKYNLPRTWFLLILTLLSMPFAFTRYLDPDGTLFWVGICVAAFGLGCFYGPVFAVIQELVPSSIRGTIVGFNLVCLNLLGFVPGSIIAGVVLDTMLASEAEMPYTQTLVAFSVMFLILGPILYYFAGKYYQSDKAALEKKFG</sequence>
<dbReference type="GO" id="GO:0016020">
    <property type="term" value="C:membrane"/>
    <property type="evidence" value="ECO:0007669"/>
    <property type="project" value="UniProtKB-SubCell"/>
</dbReference>
<name>A0A368BM23_9GAMM</name>
<organism evidence="8 9">
    <name type="scientific">SAR86 cluster bacterium</name>
    <dbReference type="NCBI Taxonomy" id="2030880"/>
    <lineage>
        <taxon>Bacteria</taxon>
        <taxon>Pseudomonadati</taxon>
        <taxon>Pseudomonadota</taxon>
        <taxon>Gammaproteobacteria</taxon>
        <taxon>SAR86 cluster</taxon>
    </lineage>
</organism>
<feature type="transmembrane region" description="Helical" evidence="6">
    <location>
        <begin position="135"/>
        <end position="155"/>
    </location>
</feature>
<feature type="domain" description="Major facilitator superfamily (MFS) profile" evidence="7">
    <location>
        <begin position="9"/>
        <end position="409"/>
    </location>
</feature>
<evidence type="ECO:0000256" key="2">
    <source>
        <dbReference type="ARBA" id="ARBA00022448"/>
    </source>
</evidence>
<dbReference type="PANTHER" id="PTHR23505">
    <property type="entry name" value="SPINSTER"/>
    <property type="match status" value="1"/>
</dbReference>
<dbReference type="Gene3D" id="1.20.1250.20">
    <property type="entry name" value="MFS general substrate transporter like domains"/>
    <property type="match status" value="1"/>
</dbReference>
<feature type="transmembrane region" description="Helical" evidence="6">
    <location>
        <begin position="255"/>
        <end position="275"/>
    </location>
</feature>
<dbReference type="InterPro" id="IPR020846">
    <property type="entry name" value="MFS_dom"/>
</dbReference>
<keyword evidence="2" id="KW-0813">Transport</keyword>
<feature type="transmembrane region" description="Helical" evidence="6">
    <location>
        <begin position="76"/>
        <end position="94"/>
    </location>
</feature>
<evidence type="ECO:0000259" key="7">
    <source>
        <dbReference type="PROSITE" id="PS50850"/>
    </source>
</evidence>
<evidence type="ECO:0000256" key="6">
    <source>
        <dbReference type="SAM" id="Phobius"/>
    </source>
</evidence>